<keyword evidence="5" id="KW-1133">Transmembrane helix</keyword>
<reference evidence="10" key="2">
    <citation type="submission" date="2020-11" db="EMBL/GenBank/DDBJ databases">
        <authorList>
            <person name="McCartney M.A."/>
            <person name="Auch B."/>
            <person name="Kono T."/>
            <person name="Mallez S."/>
            <person name="Becker A."/>
            <person name="Gohl D.M."/>
            <person name="Silverstein K.A.T."/>
            <person name="Koren S."/>
            <person name="Bechman K.B."/>
            <person name="Herman A."/>
            <person name="Abrahante J.E."/>
            <person name="Garbe J."/>
        </authorList>
    </citation>
    <scope>NUCLEOTIDE SEQUENCE</scope>
    <source>
        <strain evidence="10">Duluth1</strain>
        <tissue evidence="10">Whole animal</tissue>
    </source>
</reference>
<dbReference type="EC" id="2.8.2.-" evidence="9"/>
<dbReference type="InterPro" id="IPR005331">
    <property type="entry name" value="Sulfotransferase"/>
</dbReference>
<keyword evidence="8 9" id="KW-0325">Glycoprotein</keyword>
<evidence type="ECO:0000256" key="3">
    <source>
        <dbReference type="ARBA" id="ARBA00022679"/>
    </source>
</evidence>
<comment type="subcellular location">
    <subcellularLocation>
        <location evidence="1 9">Golgi apparatus membrane</location>
        <topology evidence="1 9">Single-pass type II membrane protein</topology>
    </subcellularLocation>
</comment>
<evidence type="ECO:0000256" key="4">
    <source>
        <dbReference type="ARBA" id="ARBA00022692"/>
    </source>
</evidence>
<evidence type="ECO:0000256" key="8">
    <source>
        <dbReference type="ARBA" id="ARBA00023180"/>
    </source>
</evidence>
<sequence>MEVHYAQMTRVIDVGMRAPEEYLLIKPTVKFMFSRDPYAKVWSAYLDKYYLPDFWYQAAKYVVPKIRSNPSEKSTKCGHDVTFEEFVSFNYQFRNTKLNEHFVPTVWNCDPCTIDFDVLGKVESFRKDADLVLASVGLLGRIPEDKYLNQEITEIISLVEYNINIIQRLVNYNGQNRKCFDFVEICRRVWVVFQHNGYLGSTLPFPAETFLNIKSENEFKEKMIQTVINVRKATDTKTLKKWTSQREQSMRNAYNSLPKDLIENFKEMYSDDFEIFQYEKHPIWLKH</sequence>
<gene>
    <name evidence="10" type="ORF">DPMN_031109</name>
</gene>
<evidence type="ECO:0000256" key="5">
    <source>
        <dbReference type="ARBA" id="ARBA00022989"/>
    </source>
</evidence>
<dbReference type="PANTHER" id="PTHR12137">
    <property type="entry name" value="CARBOHYDRATE SULFOTRANSFERASE"/>
    <property type="match status" value="1"/>
</dbReference>
<dbReference type="EMBL" id="JAIWYP010000002">
    <property type="protein sequence ID" value="KAH3867973.1"/>
    <property type="molecule type" value="Genomic_DNA"/>
</dbReference>
<accession>A0A9D4RHQ7</accession>
<protein>
    <recommendedName>
        <fullName evidence="9">Carbohydrate sulfotransferase</fullName>
        <ecNumber evidence="9">2.8.2.-</ecNumber>
    </recommendedName>
</protein>
<evidence type="ECO:0000256" key="7">
    <source>
        <dbReference type="ARBA" id="ARBA00023136"/>
    </source>
</evidence>
<keyword evidence="9" id="KW-0735">Signal-anchor</keyword>
<evidence type="ECO:0000256" key="1">
    <source>
        <dbReference type="ARBA" id="ARBA00004323"/>
    </source>
</evidence>
<dbReference type="GO" id="GO:0000139">
    <property type="term" value="C:Golgi membrane"/>
    <property type="evidence" value="ECO:0007669"/>
    <property type="project" value="UniProtKB-SubCell"/>
</dbReference>
<dbReference type="InterPro" id="IPR018011">
    <property type="entry name" value="Carb_sulfotrans_8-10"/>
</dbReference>
<dbReference type="AlphaFoldDB" id="A0A9D4RHQ7"/>
<keyword evidence="11" id="KW-1185">Reference proteome</keyword>
<evidence type="ECO:0000256" key="9">
    <source>
        <dbReference type="RuleBase" id="RU364020"/>
    </source>
</evidence>
<evidence type="ECO:0000313" key="10">
    <source>
        <dbReference type="EMBL" id="KAH3867973.1"/>
    </source>
</evidence>
<dbReference type="Proteomes" id="UP000828390">
    <property type="component" value="Unassembled WGS sequence"/>
</dbReference>
<name>A0A9D4RHQ7_DREPO</name>
<dbReference type="PANTHER" id="PTHR12137:SF54">
    <property type="entry name" value="CARBOHYDRATE SULFOTRANSFERASE"/>
    <property type="match status" value="1"/>
</dbReference>
<reference evidence="10" key="1">
    <citation type="journal article" date="2019" name="bioRxiv">
        <title>The Genome of the Zebra Mussel, Dreissena polymorpha: A Resource for Invasive Species Research.</title>
        <authorList>
            <person name="McCartney M.A."/>
            <person name="Auch B."/>
            <person name="Kono T."/>
            <person name="Mallez S."/>
            <person name="Zhang Y."/>
            <person name="Obille A."/>
            <person name="Becker A."/>
            <person name="Abrahante J.E."/>
            <person name="Garbe J."/>
            <person name="Badalamenti J.P."/>
            <person name="Herman A."/>
            <person name="Mangelson H."/>
            <person name="Liachko I."/>
            <person name="Sullivan S."/>
            <person name="Sone E.D."/>
            <person name="Koren S."/>
            <person name="Silverstein K.A.T."/>
            <person name="Beckman K.B."/>
            <person name="Gohl D.M."/>
        </authorList>
    </citation>
    <scope>NUCLEOTIDE SEQUENCE</scope>
    <source>
        <strain evidence="10">Duluth1</strain>
        <tissue evidence="10">Whole animal</tissue>
    </source>
</reference>
<evidence type="ECO:0000313" key="11">
    <source>
        <dbReference type="Proteomes" id="UP000828390"/>
    </source>
</evidence>
<dbReference type="GO" id="GO:0016051">
    <property type="term" value="P:carbohydrate biosynthetic process"/>
    <property type="evidence" value="ECO:0007669"/>
    <property type="project" value="InterPro"/>
</dbReference>
<proteinExistence type="inferred from homology"/>
<organism evidence="10 11">
    <name type="scientific">Dreissena polymorpha</name>
    <name type="common">Zebra mussel</name>
    <name type="synonym">Mytilus polymorpha</name>
    <dbReference type="NCBI Taxonomy" id="45954"/>
    <lineage>
        <taxon>Eukaryota</taxon>
        <taxon>Metazoa</taxon>
        <taxon>Spiralia</taxon>
        <taxon>Lophotrochozoa</taxon>
        <taxon>Mollusca</taxon>
        <taxon>Bivalvia</taxon>
        <taxon>Autobranchia</taxon>
        <taxon>Heteroconchia</taxon>
        <taxon>Euheterodonta</taxon>
        <taxon>Imparidentia</taxon>
        <taxon>Neoheterodontei</taxon>
        <taxon>Myida</taxon>
        <taxon>Dreissenoidea</taxon>
        <taxon>Dreissenidae</taxon>
        <taxon>Dreissena</taxon>
    </lineage>
</organism>
<evidence type="ECO:0000256" key="6">
    <source>
        <dbReference type="ARBA" id="ARBA00023034"/>
    </source>
</evidence>
<keyword evidence="6 9" id="KW-0333">Golgi apparatus</keyword>
<dbReference type="Pfam" id="PF03567">
    <property type="entry name" value="Sulfotransfer_2"/>
    <property type="match status" value="1"/>
</dbReference>
<keyword evidence="3 9" id="KW-0808">Transferase</keyword>
<keyword evidence="4" id="KW-0812">Transmembrane</keyword>
<keyword evidence="9" id="KW-0119">Carbohydrate metabolism</keyword>
<evidence type="ECO:0000256" key="2">
    <source>
        <dbReference type="ARBA" id="ARBA00006339"/>
    </source>
</evidence>
<comment type="similarity">
    <text evidence="2 9">Belongs to the sulfotransferase 2 family.</text>
</comment>
<keyword evidence="7" id="KW-0472">Membrane</keyword>
<dbReference type="GO" id="GO:0008146">
    <property type="term" value="F:sulfotransferase activity"/>
    <property type="evidence" value="ECO:0007669"/>
    <property type="project" value="InterPro"/>
</dbReference>
<comment type="caution">
    <text evidence="10">The sequence shown here is derived from an EMBL/GenBank/DDBJ whole genome shotgun (WGS) entry which is preliminary data.</text>
</comment>